<evidence type="ECO:0000313" key="1">
    <source>
        <dbReference type="Proteomes" id="UP000095286"/>
    </source>
</evidence>
<dbReference type="WBParaSite" id="RSKR_0000610600.1">
    <property type="protein sequence ID" value="RSKR_0000610600.1"/>
    <property type="gene ID" value="RSKR_0000610600"/>
</dbReference>
<evidence type="ECO:0000313" key="2">
    <source>
        <dbReference type="WBParaSite" id="RSKR_0000610600.1"/>
    </source>
</evidence>
<protein>
    <submittedName>
        <fullName evidence="2">Hyccin</fullName>
    </submittedName>
</protein>
<reference evidence="2" key="1">
    <citation type="submission" date="2016-11" db="UniProtKB">
        <authorList>
            <consortium name="WormBaseParasite"/>
        </authorList>
    </citation>
    <scope>IDENTIFICATION</scope>
    <source>
        <strain evidence="2">KR3021</strain>
    </source>
</reference>
<organism evidence="1 2">
    <name type="scientific">Rhabditophanes sp. KR3021</name>
    <dbReference type="NCBI Taxonomy" id="114890"/>
    <lineage>
        <taxon>Eukaryota</taxon>
        <taxon>Metazoa</taxon>
        <taxon>Ecdysozoa</taxon>
        <taxon>Nematoda</taxon>
        <taxon>Chromadorea</taxon>
        <taxon>Rhabditida</taxon>
        <taxon>Tylenchina</taxon>
        <taxon>Panagrolaimomorpha</taxon>
        <taxon>Strongyloidoidea</taxon>
        <taxon>Alloionematidae</taxon>
        <taxon>Rhabditophanes</taxon>
    </lineage>
</organism>
<sequence length="411" mass="47149">MNSQQLQDWLSSIGSNSAIIENPGASMEEYSKFLDSLTLNTQLLIQYVNNHYDQIHLIQPIVAQILFLYYKKGVFRYFALQLIPSFLTIYFTVISKRQKQKAVIFENFFIAIYNEEILAKGPGSSDMEKKREEIRIPSVICPSIYHDPVKMGLKTNEVTQMRCDGDTESLYSVKIGPYPAVERMSAENRYIVINRLIRSINTNLPRLQPEIIGRSLCVLALCVTHSGFNFPTTTLRQKIIGTKHATEILDNFSERNRIPINAIFVREMLTGVYYSIYNFNADLALRALEAIHQRAHHDMLSEILLVTRAVIHNLLENSPSKNSHELMYTLPRVKKEKAMLTNASLRIKKMPEDIPIVKGEEDEHSHHHKKMHDAIKDSVGGLKKKMHALKHDIKHDLIEAGVLENEQKVII</sequence>
<proteinExistence type="predicted"/>
<dbReference type="Proteomes" id="UP000095286">
    <property type="component" value="Unplaced"/>
</dbReference>
<accession>A0AC35TZQ8</accession>
<name>A0AC35TZQ8_9BILA</name>